<proteinExistence type="predicted"/>
<comment type="caution">
    <text evidence="1">The sequence shown here is derived from an EMBL/GenBank/DDBJ whole genome shotgun (WGS) entry which is preliminary data.</text>
</comment>
<dbReference type="Gene3D" id="3.40.718.10">
    <property type="entry name" value="Isopropylmalate Dehydrogenase"/>
    <property type="match status" value="1"/>
</dbReference>
<keyword evidence="2" id="KW-1185">Reference proteome</keyword>
<reference evidence="1 2" key="1">
    <citation type="submission" date="2024-02" db="EMBL/GenBank/DDBJ databases">
        <authorList>
            <person name="Vignale AGUSTIN F."/>
            <person name="Sosa J E."/>
            <person name="Modenutti C."/>
        </authorList>
    </citation>
    <scope>NUCLEOTIDE SEQUENCE [LARGE SCALE GENOMIC DNA]</scope>
</reference>
<dbReference type="SUPFAM" id="SSF53659">
    <property type="entry name" value="Isocitrate/Isopropylmalate dehydrogenase-like"/>
    <property type="match status" value="1"/>
</dbReference>
<dbReference type="EMBL" id="CAUOFW020005358">
    <property type="protein sequence ID" value="CAK9169740.1"/>
    <property type="molecule type" value="Genomic_DNA"/>
</dbReference>
<name>A0ABC8TJW9_9AQUA</name>
<dbReference type="AlphaFoldDB" id="A0ABC8TJW9"/>
<evidence type="ECO:0008006" key="3">
    <source>
        <dbReference type="Google" id="ProtNLM"/>
    </source>
</evidence>
<gene>
    <name evidence="1" type="ORF">ILEXP_LOCUS39213</name>
</gene>
<evidence type="ECO:0000313" key="1">
    <source>
        <dbReference type="EMBL" id="CAK9169740.1"/>
    </source>
</evidence>
<organism evidence="1 2">
    <name type="scientific">Ilex paraguariensis</name>
    <name type="common">yerba mate</name>
    <dbReference type="NCBI Taxonomy" id="185542"/>
    <lineage>
        <taxon>Eukaryota</taxon>
        <taxon>Viridiplantae</taxon>
        <taxon>Streptophyta</taxon>
        <taxon>Embryophyta</taxon>
        <taxon>Tracheophyta</taxon>
        <taxon>Spermatophyta</taxon>
        <taxon>Magnoliopsida</taxon>
        <taxon>eudicotyledons</taxon>
        <taxon>Gunneridae</taxon>
        <taxon>Pentapetalae</taxon>
        <taxon>asterids</taxon>
        <taxon>campanulids</taxon>
        <taxon>Aquifoliales</taxon>
        <taxon>Aquifoliaceae</taxon>
        <taxon>Ilex</taxon>
    </lineage>
</organism>
<sequence length="119" mass="13313">MAALQINLRPFTPQVQHLRAKSIIDHVSRPAKIRCSATPPTKSYNITLLPGDGIGPEVISVAKHALKLAGSLEGTSNPYLKIPPLFSVLVVERDEKEKKIFSEKQFEWCTVYLILFLRS</sequence>
<evidence type="ECO:0000313" key="2">
    <source>
        <dbReference type="Proteomes" id="UP001642360"/>
    </source>
</evidence>
<protein>
    <recommendedName>
        <fullName evidence="3">Isopropylmalate dehydrogenase-like domain-containing protein</fullName>
    </recommendedName>
</protein>
<dbReference type="Proteomes" id="UP001642360">
    <property type="component" value="Unassembled WGS sequence"/>
</dbReference>
<accession>A0ABC8TJW9</accession>